<evidence type="ECO:0000313" key="1">
    <source>
        <dbReference type="EMBL" id="PIS22403.1"/>
    </source>
</evidence>
<name>A0A2H0XBU8_UNCKA</name>
<reference evidence="2" key="1">
    <citation type="submission" date="2017-09" db="EMBL/GenBank/DDBJ databases">
        <title>Depth-based differentiation of microbial function through sediment-hosted aquifers and enrichment of novel symbionts in the deep terrestrial subsurface.</title>
        <authorList>
            <person name="Probst A.J."/>
            <person name="Ladd B."/>
            <person name="Jarett J.K."/>
            <person name="Geller-Mcgrath D.E."/>
            <person name="Sieber C.M.K."/>
            <person name="Emerson J.B."/>
            <person name="Anantharaman K."/>
            <person name="Thomas B.C."/>
            <person name="Malmstrom R."/>
            <person name="Stieglmeier M."/>
            <person name="Klingl A."/>
            <person name="Woyke T."/>
            <person name="Ryan C.M."/>
            <person name="Banfield J.F."/>
        </authorList>
    </citation>
    <scope>NUCLEOTIDE SEQUENCE [LARGE SCALE GENOMIC DNA]</scope>
</reference>
<dbReference type="AlphaFoldDB" id="A0A2H0XBU8"/>
<dbReference type="Proteomes" id="UP000231252">
    <property type="component" value="Unassembled WGS sequence"/>
</dbReference>
<proteinExistence type="predicted"/>
<sequence length="122" mass="13956">MHDTSIYEKYFCKGEIIAKDVADYIAQWLPDTRKSHENSIKPGQPGKEWGVTARKDLNDNIESNKSVTTKLYNNEPLSPDDIREVLIYLESAQKAMHQLLPGDKVVALDRYINELESKTGKF</sequence>
<comment type="caution">
    <text evidence="1">The sequence shown here is derived from an EMBL/GenBank/DDBJ whole genome shotgun (WGS) entry which is preliminary data.</text>
</comment>
<protein>
    <submittedName>
        <fullName evidence="1">Uncharacterized protein</fullName>
    </submittedName>
</protein>
<accession>A0A2H0XBU8</accession>
<evidence type="ECO:0000313" key="2">
    <source>
        <dbReference type="Proteomes" id="UP000231252"/>
    </source>
</evidence>
<dbReference type="EMBL" id="PEYU01000048">
    <property type="protein sequence ID" value="PIS22403.1"/>
    <property type="molecule type" value="Genomic_DNA"/>
</dbReference>
<gene>
    <name evidence="1" type="ORF">COT50_02265</name>
</gene>
<organism evidence="1 2">
    <name type="scientific">candidate division WWE3 bacterium CG08_land_8_20_14_0_20_41_10</name>
    <dbReference type="NCBI Taxonomy" id="1975085"/>
    <lineage>
        <taxon>Bacteria</taxon>
        <taxon>Katanobacteria</taxon>
    </lineage>
</organism>